<dbReference type="PANTHER" id="PTHR30572:SF4">
    <property type="entry name" value="ABC TRANSPORTER PERMEASE YTRF"/>
    <property type="match status" value="1"/>
</dbReference>
<evidence type="ECO:0000256" key="2">
    <source>
        <dbReference type="ARBA" id="ARBA00022475"/>
    </source>
</evidence>
<evidence type="ECO:0000256" key="5">
    <source>
        <dbReference type="ARBA" id="ARBA00023136"/>
    </source>
</evidence>
<keyword evidence="3 7" id="KW-0812">Transmembrane</keyword>
<feature type="domain" description="MacB-like periplasmic core" evidence="9">
    <location>
        <begin position="21"/>
        <end position="241"/>
    </location>
</feature>
<evidence type="ECO:0000313" key="10">
    <source>
        <dbReference type="EMBL" id="MBU2690339.1"/>
    </source>
</evidence>
<dbReference type="GO" id="GO:0022857">
    <property type="term" value="F:transmembrane transporter activity"/>
    <property type="evidence" value="ECO:0007669"/>
    <property type="project" value="TreeGrafter"/>
</dbReference>
<dbReference type="EMBL" id="JAHJDP010000028">
    <property type="protein sequence ID" value="MBU2690339.1"/>
    <property type="molecule type" value="Genomic_DNA"/>
</dbReference>
<dbReference type="InterPro" id="IPR050250">
    <property type="entry name" value="Macrolide_Exporter_MacB"/>
</dbReference>
<feature type="transmembrane region" description="Helical" evidence="7">
    <location>
        <begin position="21"/>
        <end position="42"/>
    </location>
</feature>
<dbReference type="AlphaFoldDB" id="A0A948W5F0"/>
<evidence type="ECO:0000256" key="4">
    <source>
        <dbReference type="ARBA" id="ARBA00022989"/>
    </source>
</evidence>
<dbReference type="InterPro" id="IPR025857">
    <property type="entry name" value="MacB_PCD"/>
</dbReference>
<evidence type="ECO:0000259" key="9">
    <source>
        <dbReference type="Pfam" id="PF12704"/>
    </source>
</evidence>
<feature type="transmembrane region" description="Helical" evidence="7">
    <location>
        <begin position="327"/>
        <end position="356"/>
    </location>
</feature>
<dbReference type="Pfam" id="PF12704">
    <property type="entry name" value="MacB_PCD"/>
    <property type="match status" value="1"/>
</dbReference>
<dbReference type="GO" id="GO:0005886">
    <property type="term" value="C:plasma membrane"/>
    <property type="evidence" value="ECO:0007669"/>
    <property type="project" value="UniProtKB-SubCell"/>
</dbReference>
<evidence type="ECO:0000259" key="8">
    <source>
        <dbReference type="Pfam" id="PF02687"/>
    </source>
</evidence>
<keyword evidence="5 7" id="KW-0472">Membrane</keyword>
<evidence type="ECO:0000313" key="11">
    <source>
        <dbReference type="Proteomes" id="UP000777784"/>
    </source>
</evidence>
<feature type="transmembrane region" description="Helical" evidence="7">
    <location>
        <begin position="368"/>
        <end position="388"/>
    </location>
</feature>
<keyword evidence="2" id="KW-1003">Cell membrane</keyword>
<comment type="caution">
    <text evidence="10">The sequence shown here is derived from an EMBL/GenBank/DDBJ whole genome shotgun (WGS) entry which is preliminary data.</text>
</comment>
<comment type="similarity">
    <text evidence="6">Belongs to the ABC-4 integral membrane protein family.</text>
</comment>
<organism evidence="10 11">
    <name type="scientific">Eiseniibacteriota bacterium</name>
    <dbReference type="NCBI Taxonomy" id="2212470"/>
    <lineage>
        <taxon>Bacteria</taxon>
        <taxon>Candidatus Eiseniibacteriota</taxon>
    </lineage>
</organism>
<name>A0A948W5F0_UNCEI</name>
<dbReference type="Pfam" id="PF02687">
    <property type="entry name" value="FtsX"/>
    <property type="match status" value="1"/>
</dbReference>
<evidence type="ECO:0000256" key="1">
    <source>
        <dbReference type="ARBA" id="ARBA00004651"/>
    </source>
</evidence>
<evidence type="ECO:0000256" key="3">
    <source>
        <dbReference type="ARBA" id="ARBA00022692"/>
    </source>
</evidence>
<feature type="transmembrane region" description="Helical" evidence="7">
    <location>
        <begin position="279"/>
        <end position="306"/>
    </location>
</feature>
<gene>
    <name evidence="10" type="ORF">KJ970_05365</name>
</gene>
<accession>A0A948W5F0</accession>
<dbReference type="PANTHER" id="PTHR30572">
    <property type="entry name" value="MEMBRANE COMPONENT OF TRANSPORTER-RELATED"/>
    <property type="match status" value="1"/>
</dbReference>
<keyword evidence="4 7" id="KW-1133">Transmembrane helix</keyword>
<protein>
    <submittedName>
        <fullName evidence="10">ABC transporter permease</fullName>
    </submittedName>
</protein>
<feature type="domain" description="ABC3 transporter permease C-terminal" evidence="8">
    <location>
        <begin position="286"/>
        <end position="398"/>
    </location>
</feature>
<comment type="subcellular location">
    <subcellularLocation>
        <location evidence="1">Cell membrane</location>
        <topology evidence="1">Multi-pass membrane protein</topology>
    </subcellularLocation>
</comment>
<proteinExistence type="inferred from homology"/>
<reference evidence="10" key="1">
    <citation type="submission" date="2021-05" db="EMBL/GenBank/DDBJ databases">
        <title>Energy efficiency and biological interactions define the core microbiome of deep oligotrophic groundwater.</title>
        <authorList>
            <person name="Mehrshad M."/>
            <person name="Lopez-Fernandez M."/>
            <person name="Bell E."/>
            <person name="Bernier-Latmani R."/>
            <person name="Bertilsson S."/>
            <person name="Dopson M."/>
        </authorList>
    </citation>
    <scope>NUCLEOTIDE SEQUENCE</scope>
    <source>
        <strain evidence="10">Modern_marine.mb.64</strain>
    </source>
</reference>
<evidence type="ECO:0000256" key="7">
    <source>
        <dbReference type="SAM" id="Phobius"/>
    </source>
</evidence>
<sequence length="406" mass="44421">MLFIRSILIALQSMWSAKLRTFLTLLGTIIGVFSVVAVVSVIQGLNRYVANEILGTGSHVFNITKYGIITDMEDYLKAQRRKDFTLEDAEWLRRKLKLADVVVAQMSRRQDVRGLKERADMVAIVGIQDGYPEVGQYPLGEGRHLTEADVSLRQNVAVVGSRIREELMHVGDPIGQKLRIGGHTFHVVGVLEPRGSVLGISQDDIVIVPITSYQKIFGRRQSVEIQVKALRPELMLEAQDEAMLWAKIHRGLKPYDDPDFAIVTSDMLFSFYEQATAGLFIGMLGVVGLSLLVGGIVIMNIMLVAVAERTKEIGLRRALGARAQDIVLQFLVESATISGLGGVAGVILGAGLAWGLRAGTPLPTHVDPFSILGGLLLAIVVGVVFGLYPARRASRLHPIQALRQET</sequence>
<dbReference type="Proteomes" id="UP000777784">
    <property type="component" value="Unassembled WGS sequence"/>
</dbReference>
<evidence type="ECO:0000256" key="6">
    <source>
        <dbReference type="ARBA" id="ARBA00038076"/>
    </source>
</evidence>
<dbReference type="InterPro" id="IPR003838">
    <property type="entry name" value="ABC3_permease_C"/>
</dbReference>